<evidence type="ECO:0000256" key="3">
    <source>
        <dbReference type="ARBA" id="ARBA00022679"/>
    </source>
</evidence>
<dbReference type="Proteomes" id="UP001652626">
    <property type="component" value="Chromosome 23"/>
</dbReference>
<keyword evidence="4" id="KW-1133">Transmembrane helix</keyword>
<dbReference type="CDD" id="cd03784">
    <property type="entry name" value="GT1_Gtf-like"/>
    <property type="match status" value="1"/>
</dbReference>
<evidence type="ECO:0000256" key="2">
    <source>
        <dbReference type="ARBA" id="ARBA00022676"/>
    </source>
</evidence>
<dbReference type="PANTHER" id="PTHR48043:SF159">
    <property type="entry name" value="EG:EG0003.4 PROTEIN-RELATED"/>
    <property type="match status" value="1"/>
</dbReference>
<name>A0ABM4ATL0_VANTA</name>
<reference evidence="6" key="1">
    <citation type="submission" date="2025-08" db="UniProtKB">
        <authorList>
            <consortium name="RefSeq"/>
        </authorList>
    </citation>
    <scope>IDENTIFICATION</scope>
    <source>
        <tissue evidence="6">Whole body</tissue>
    </source>
</reference>
<dbReference type="InterPro" id="IPR002213">
    <property type="entry name" value="UDP_glucos_trans"/>
</dbReference>
<dbReference type="GeneID" id="135193958"/>
<comment type="similarity">
    <text evidence="1">Belongs to the UDP-glycosyltransferase family.</text>
</comment>
<proteinExistence type="inferred from homology"/>
<dbReference type="RefSeq" id="XP_064074646.1">
    <property type="nucleotide sequence ID" value="XM_064218576.1"/>
</dbReference>
<evidence type="ECO:0000313" key="6">
    <source>
        <dbReference type="RefSeq" id="XP_064074646.1"/>
    </source>
</evidence>
<dbReference type="Pfam" id="PF00201">
    <property type="entry name" value="UDPGT"/>
    <property type="match status" value="1"/>
</dbReference>
<organism evidence="5 6">
    <name type="scientific">Vanessa tameamea</name>
    <name type="common">Kamehameha butterfly</name>
    <dbReference type="NCBI Taxonomy" id="334116"/>
    <lineage>
        <taxon>Eukaryota</taxon>
        <taxon>Metazoa</taxon>
        <taxon>Ecdysozoa</taxon>
        <taxon>Arthropoda</taxon>
        <taxon>Hexapoda</taxon>
        <taxon>Insecta</taxon>
        <taxon>Pterygota</taxon>
        <taxon>Neoptera</taxon>
        <taxon>Endopterygota</taxon>
        <taxon>Lepidoptera</taxon>
        <taxon>Glossata</taxon>
        <taxon>Ditrysia</taxon>
        <taxon>Papilionoidea</taxon>
        <taxon>Nymphalidae</taxon>
        <taxon>Nymphalinae</taxon>
        <taxon>Vanessa</taxon>
    </lineage>
</organism>
<dbReference type="SUPFAM" id="SSF53756">
    <property type="entry name" value="UDP-Glycosyltransferase/glycogen phosphorylase"/>
    <property type="match status" value="1"/>
</dbReference>
<gene>
    <name evidence="6" type="primary">LOC135193958</name>
</gene>
<keyword evidence="2" id="KW-0328">Glycosyltransferase</keyword>
<keyword evidence="3" id="KW-0808">Transferase</keyword>
<dbReference type="Gene3D" id="3.40.50.2000">
    <property type="entry name" value="Glycogen Phosphorylase B"/>
    <property type="match status" value="1"/>
</dbReference>
<protein>
    <submittedName>
        <fullName evidence="6">UDP-glycosyltransferase UGT5-like</fullName>
    </submittedName>
</protein>
<keyword evidence="4" id="KW-0812">Transmembrane</keyword>
<sequence length="226" mass="25686">MDWTPQNKPNMIRLTALVSFGTNVSPSLLPPEKIQMFVNVFSHLPYDVLLKCDKDVLPGKSENIKIFKWLPQSDVLRHPNLKLFINQGGLQSTDEAISAGVPLIGIPMLGDQWYNAEKYVLHKIGIRLDLASLSENEFRSAIEKITTDNSYRDNIVRLRILMEDKPQSPLERAVWWTEHVLRHGGAKHLRAAGANISWAEYLELVLIVLIALFSILLIMSLSIYML</sequence>
<keyword evidence="5" id="KW-1185">Reference proteome</keyword>
<feature type="transmembrane region" description="Helical" evidence="4">
    <location>
        <begin position="204"/>
        <end position="225"/>
    </location>
</feature>
<evidence type="ECO:0000256" key="4">
    <source>
        <dbReference type="SAM" id="Phobius"/>
    </source>
</evidence>
<dbReference type="PANTHER" id="PTHR48043">
    <property type="entry name" value="EG:EG0003.4 PROTEIN-RELATED"/>
    <property type="match status" value="1"/>
</dbReference>
<keyword evidence="4" id="KW-0472">Membrane</keyword>
<dbReference type="InterPro" id="IPR050271">
    <property type="entry name" value="UDP-glycosyltransferase"/>
</dbReference>
<accession>A0ABM4ATL0</accession>
<evidence type="ECO:0000256" key="1">
    <source>
        <dbReference type="ARBA" id="ARBA00009995"/>
    </source>
</evidence>
<evidence type="ECO:0000313" key="5">
    <source>
        <dbReference type="Proteomes" id="UP001652626"/>
    </source>
</evidence>